<evidence type="ECO:0000313" key="2">
    <source>
        <dbReference type="EMBL" id="MVN15974.1"/>
    </source>
</evidence>
<dbReference type="Gene3D" id="3.40.630.30">
    <property type="match status" value="1"/>
</dbReference>
<dbReference type="InterPro" id="IPR038740">
    <property type="entry name" value="BioF2-like_GNAT_dom"/>
</dbReference>
<dbReference type="Pfam" id="PF13480">
    <property type="entry name" value="Acetyltransf_6"/>
    <property type="match status" value="1"/>
</dbReference>
<dbReference type="AlphaFoldDB" id="A0A6N8IJB4"/>
<feature type="domain" description="BioF2-like acetyltransferase" evidence="1">
    <location>
        <begin position="143"/>
        <end position="241"/>
    </location>
</feature>
<dbReference type="Proteomes" id="UP000468327">
    <property type="component" value="Unassembled WGS sequence"/>
</dbReference>
<accession>A0A6N8IJB4</accession>
<reference evidence="2 3" key="1">
    <citation type="submission" date="2019-11" db="EMBL/GenBank/DDBJ databases">
        <title>Whole genome shotgun sequencing (WGS) data from Adlercreutzia equolifaciens ResAG-91, Eggerthella lenta MRI-F36, MRI-F37, MRI-F40, ResAG-49, ResAG-88, ResAG-121, ResAG-145, and Gordonibacter sp. ResAG-5, ResAG-26, ResAG-43, ResAG-50, ResAG-59.</title>
        <authorList>
            <person name="Stoll D.A."/>
            <person name="Danylec N."/>
            <person name="Franz C.M.A.P."/>
            <person name="Huch M."/>
        </authorList>
    </citation>
    <scope>NUCLEOTIDE SEQUENCE [LARGE SCALE GENOMIC DNA]</scope>
    <source>
        <strain evidence="2 3">ResAG-59</strain>
    </source>
</reference>
<evidence type="ECO:0000259" key="1">
    <source>
        <dbReference type="Pfam" id="PF13480"/>
    </source>
</evidence>
<keyword evidence="2" id="KW-0808">Transferase</keyword>
<keyword evidence="3" id="KW-1185">Reference proteome</keyword>
<name>A0A6N8IJB4_9ACTN</name>
<comment type="caution">
    <text evidence="2">The sequence shown here is derived from an EMBL/GenBank/DDBJ whole genome shotgun (WGS) entry which is preliminary data.</text>
</comment>
<dbReference type="RefSeq" id="WP_087192014.1">
    <property type="nucleotide sequence ID" value="NZ_NFJN01000028.1"/>
</dbReference>
<sequence length="314" mass="35776">MSLSENSKVTPYANSVFEQPWWLDVVAPGRWRELTVEENGEVVARWPIVVNKNKAVMPKLTQTLGIWIKPIEGESVPNRLSRTKELIEKLYNQAPVRYWDCSLSPNCDYVLPFRWLGFSFEPRFTYVIDELTNLEYVKASASKTFRKNLRRAMKETSLIEKAGFDDLLACMKATYAAQNRKLPVSEELVSSLYHAALENGAGRLIAVGDEQGNVYDCTLFVFDEKRCYPLIGGSKPEYHASCGKTRVLWEGIVFASANSRAFDFEGSMIEGIEAFYRRFGGVPRVYYSIKKTHIADACLNYLKPRAKSLIGYKQ</sequence>
<dbReference type="EMBL" id="WPOC01000021">
    <property type="protein sequence ID" value="MVN15974.1"/>
    <property type="molecule type" value="Genomic_DNA"/>
</dbReference>
<proteinExistence type="predicted"/>
<dbReference type="GO" id="GO:0016740">
    <property type="term" value="F:transferase activity"/>
    <property type="evidence" value="ECO:0007669"/>
    <property type="project" value="UniProtKB-KW"/>
</dbReference>
<organism evidence="2 3">
    <name type="scientific">Gordonibacter urolithinfaciens</name>
    <dbReference type="NCBI Taxonomy" id="1335613"/>
    <lineage>
        <taxon>Bacteria</taxon>
        <taxon>Bacillati</taxon>
        <taxon>Actinomycetota</taxon>
        <taxon>Coriobacteriia</taxon>
        <taxon>Eggerthellales</taxon>
        <taxon>Eggerthellaceae</taxon>
        <taxon>Gordonibacter</taxon>
    </lineage>
</organism>
<evidence type="ECO:0000313" key="3">
    <source>
        <dbReference type="Proteomes" id="UP000468327"/>
    </source>
</evidence>
<dbReference type="SUPFAM" id="SSF55729">
    <property type="entry name" value="Acyl-CoA N-acyltransferases (Nat)"/>
    <property type="match status" value="1"/>
</dbReference>
<protein>
    <submittedName>
        <fullName evidence="2">GNAT family N-acetyltransferase</fullName>
    </submittedName>
</protein>
<gene>
    <name evidence="2" type="ORF">GO738_11600</name>
</gene>
<dbReference type="InterPro" id="IPR016181">
    <property type="entry name" value="Acyl_CoA_acyltransferase"/>
</dbReference>